<reference evidence="2 3" key="2">
    <citation type="journal article" date="2016" name="Environ. Microbiol.">
        <title>The revisited genome of Pseudomonas putida KT2440 enlightens its value as a robust metabolic chassis.</title>
        <authorList>
            <person name="Belda E."/>
            <person name="van Heck R.G."/>
            <person name="Lopez-Sanchez M.J."/>
            <person name="Cruveiller S."/>
            <person name="Barbe V."/>
            <person name="Fraser C."/>
            <person name="Klenk H.P."/>
            <person name="Petersen J."/>
            <person name="Morgat A."/>
            <person name="Nikel P.I."/>
            <person name="Vallenet D."/>
            <person name="Rouy Z."/>
            <person name="Sekowska A."/>
            <person name="Martins Dos Santos V.A."/>
            <person name="de Lorenzo V."/>
            <person name="Danchin A."/>
            <person name="Medigue C."/>
        </authorList>
    </citation>
    <scope>NUCLEOTIDE SEQUENCE [LARGE SCALE GENOMIC DNA]</scope>
    <source>
        <strain evidence="3">ATCC 47054 / DSM 6125 / CFBP 8728 / NCIMB 11950 / KT2440</strain>
    </source>
</reference>
<name>A0A140FW62_PSEPK</name>
<evidence type="ECO:0000313" key="3">
    <source>
        <dbReference type="Proteomes" id="UP000000556"/>
    </source>
</evidence>
<sequence>MRLGPVGNPNGQPRPQPRGRIERTAMNRFGTADNQRNEPGNYDSALGRAIALWGMGRSISMALAAELIEQGFDLPSLEARHSR</sequence>
<dbReference type="Proteomes" id="UP000000556">
    <property type="component" value="Chromosome"/>
</dbReference>
<protein>
    <submittedName>
        <fullName evidence="2">Uncharacterized protein</fullName>
    </submittedName>
</protein>
<dbReference type="EMBL" id="AE015451">
    <property type="protein sequence ID" value="AMM02845.1"/>
    <property type="molecule type" value="Genomic_DNA"/>
</dbReference>
<dbReference type="AlphaFoldDB" id="A0A140FW62"/>
<keyword evidence="3" id="KW-1185">Reference proteome</keyword>
<accession>A0A140FW62</accession>
<organism evidence="2 3">
    <name type="scientific">Pseudomonas putida (strain ATCC 47054 / DSM 6125 / CFBP 8728 / NCIMB 11950 / KT2440)</name>
    <dbReference type="NCBI Taxonomy" id="160488"/>
    <lineage>
        <taxon>Bacteria</taxon>
        <taxon>Pseudomonadati</taxon>
        <taxon>Pseudomonadota</taxon>
        <taxon>Gammaproteobacteria</taxon>
        <taxon>Pseudomonadales</taxon>
        <taxon>Pseudomonadaceae</taxon>
        <taxon>Pseudomonas</taxon>
    </lineage>
</organism>
<feature type="compositionally biased region" description="Low complexity" evidence="1">
    <location>
        <begin position="1"/>
        <end position="13"/>
    </location>
</feature>
<proteinExistence type="predicted"/>
<dbReference type="STRING" id="160488.PP_5507"/>
<feature type="region of interest" description="Disordered" evidence="1">
    <location>
        <begin position="1"/>
        <end position="41"/>
    </location>
</feature>
<reference evidence="2 3" key="1">
    <citation type="journal article" date="2002" name="Environ. Microbiol.">
        <title>Complete genome sequence and comparative analysis of the metabolically versatile Pseudomonas putida KT2440.</title>
        <authorList>
            <person name="Nelson K.E."/>
            <person name="Weinel C."/>
            <person name="Paulsen I.T."/>
            <person name="Dodson R.J."/>
            <person name="Hilbert H."/>
            <person name="Martins dos Santos V.A."/>
            <person name="Fouts D.E."/>
            <person name="Gill S.R."/>
            <person name="Pop M."/>
            <person name="Holmes M."/>
            <person name="Brinkac L."/>
            <person name="Beanan M."/>
            <person name="DeBoy R.T."/>
            <person name="Daugherty S."/>
            <person name="Kolonay J."/>
            <person name="Madupu R."/>
            <person name="Nelson W."/>
            <person name="White O."/>
            <person name="Peterson J."/>
            <person name="Khouri H."/>
            <person name="Hance I."/>
            <person name="Chris Lee P."/>
            <person name="Holtzapple E."/>
            <person name="Scanlan D."/>
            <person name="Tran K."/>
            <person name="Moazzez A."/>
            <person name="Utterback T."/>
            <person name="Rizzo M."/>
            <person name="Lee K."/>
            <person name="Kosack D."/>
            <person name="Moestl D."/>
            <person name="Wedler H."/>
            <person name="Lauber J."/>
            <person name="Stjepandic D."/>
            <person name="Hoheisel J."/>
            <person name="Straetz M."/>
            <person name="Heim S."/>
            <person name="Kiewitz C."/>
            <person name="Eisen J.A."/>
            <person name="Timmis K.N."/>
            <person name="Dusterhoft A."/>
            <person name="Tummler B."/>
            <person name="Fraser C.M."/>
        </authorList>
    </citation>
    <scope>NUCLEOTIDE SEQUENCE [LARGE SCALE GENOMIC DNA]</scope>
    <source>
        <strain evidence="3">ATCC 47054 / DSM 6125 / CFBP 8728 / NCIMB 11950 / KT2440</strain>
    </source>
</reference>
<evidence type="ECO:0000256" key="1">
    <source>
        <dbReference type="SAM" id="MobiDB-lite"/>
    </source>
</evidence>
<dbReference type="BioCyc" id="PPUT160488:G1G01-2417-MONOMER"/>
<gene>
    <name evidence="2" type="ordered locus">PP_5507</name>
</gene>
<evidence type="ECO:0000313" key="2">
    <source>
        <dbReference type="EMBL" id="AMM02845.1"/>
    </source>
</evidence>
<dbReference type="KEGG" id="ppu:PP_5507"/>